<accession>W1YR51</accession>
<evidence type="ECO:0000313" key="2">
    <source>
        <dbReference type="EMBL" id="ETJ44225.1"/>
    </source>
</evidence>
<dbReference type="EMBL" id="AZMM01001746">
    <property type="protein sequence ID" value="ETJ44225.1"/>
    <property type="molecule type" value="Genomic_DNA"/>
</dbReference>
<dbReference type="AlphaFoldDB" id="W1YR51"/>
<organism evidence="2">
    <name type="scientific">human gut metagenome</name>
    <dbReference type="NCBI Taxonomy" id="408170"/>
    <lineage>
        <taxon>unclassified sequences</taxon>
        <taxon>metagenomes</taxon>
        <taxon>organismal metagenomes</taxon>
    </lineage>
</organism>
<sequence>MDTAIANAQTAATSTEKVVAKTLTGD</sequence>
<gene>
    <name evidence="2" type="ORF">Q604_UNBC01746G0001</name>
</gene>
<feature type="non-terminal residue" evidence="2">
    <location>
        <position position="26"/>
    </location>
</feature>
<proteinExistence type="predicted"/>
<reference evidence="2" key="1">
    <citation type="submission" date="2013-12" db="EMBL/GenBank/DDBJ databases">
        <title>A Varibaculum cambriense genome reconstructed from a premature infant gut community with otherwise low bacterial novelty that shifts toward anaerobic metabolism during the third week of life.</title>
        <authorList>
            <person name="Brown C.T."/>
            <person name="Sharon I."/>
            <person name="Thomas B.C."/>
            <person name="Castelle C.J."/>
            <person name="Morowitz M.J."/>
            <person name="Banfield J.F."/>
        </authorList>
    </citation>
    <scope>NUCLEOTIDE SEQUENCE</scope>
</reference>
<evidence type="ECO:0000256" key="1">
    <source>
        <dbReference type="SAM" id="MobiDB-lite"/>
    </source>
</evidence>
<feature type="compositionally biased region" description="Polar residues" evidence="1">
    <location>
        <begin position="1"/>
        <end position="16"/>
    </location>
</feature>
<protein>
    <submittedName>
        <fullName evidence="2">Uncharacterized protein</fullName>
    </submittedName>
</protein>
<comment type="caution">
    <text evidence="2">The sequence shown here is derived from an EMBL/GenBank/DDBJ whole genome shotgun (WGS) entry which is preliminary data.</text>
</comment>
<feature type="region of interest" description="Disordered" evidence="1">
    <location>
        <begin position="1"/>
        <end position="26"/>
    </location>
</feature>
<name>W1YR51_9ZZZZ</name>